<evidence type="ECO:0000313" key="6">
    <source>
        <dbReference type="EMBL" id="QCX02211.1"/>
    </source>
</evidence>
<evidence type="ECO:0000256" key="2">
    <source>
        <dbReference type="ARBA" id="ARBA00022692"/>
    </source>
</evidence>
<reference evidence="6 7" key="1">
    <citation type="submission" date="2019-05" db="EMBL/GenBank/DDBJ databases">
        <title>Genome sequencing of F202Z8.</title>
        <authorList>
            <person name="Kwon Y.M."/>
        </authorList>
    </citation>
    <scope>NUCLEOTIDE SEQUENCE [LARGE SCALE GENOMIC DNA]</scope>
    <source>
        <strain evidence="6 7">F202Z8</strain>
    </source>
</reference>
<evidence type="ECO:0000256" key="1">
    <source>
        <dbReference type="ARBA" id="ARBA00004167"/>
    </source>
</evidence>
<evidence type="ECO:0000256" key="5">
    <source>
        <dbReference type="SAM" id="Phobius"/>
    </source>
</evidence>
<organism evidence="6 7">
    <name type="scientific">Aggregatimonas sangjinii</name>
    <dbReference type="NCBI Taxonomy" id="2583587"/>
    <lineage>
        <taxon>Bacteria</taxon>
        <taxon>Pseudomonadati</taxon>
        <taxon>Bacteroidota</taxon>
        <taxon>Flavobacteriia</taxon>
        <taxon>Flavobacteriales</taxon>
        <taxon>Flavobacteriaceae</taxon>
        <taxon>Aggregatimonas</taxon>
    </lineage>
</organism>
<dbReference type="PRINTS" id="PR01490">
    <property type="entry name" value="RTXTOXIND"/>
</dbReference>
<name>A0A5B7SZ44_9FLAO</name>
<protein>
    <submittedName>
        <fullName evidence="6">HlyD family efflux transporter periplasmic adaptor subunit</fullName>
    </submittedName>
</protein>
<accession>A0A5B7SZ44</accession>
<dbReference type="PANTHER" id="PTHR30386:SF26">
    <property type="entry name" value="TRANSPORT PROTEIN COMB"/>
    <property type="match status" value="1"/>
</dbReference>
<evidence type="ECO:0000313" key="7">
    <source>
        <dbReference type="Proteomes" id="UP000310017"/>
    </source>
</evidence>
<sequence length="432" mass="49578">MPDKVKIIKLKLRSEEVQEILTTPPSWIVRWGMALIFILTIILILLSFLINYPDFVTAKILVTTKEPTEKIVARYSGSIDKFFVENRDSVQIGQAIAVLKNSAIDTDVYRLKELLDSIGYNIRDFIFPLEVTSKLRLGEIEPSYIEFEKNYIEYSLLKNLKPYENQLSGNRNSLTELKSQMTNQIAQKKILEDEIILRQNEFERHERLFKKGVISNQEYEQKQLDILQTQKSINAMAISISQMREAISGANQSIRTTFINKNKDNTTFLKNLLQAYNTLNRAIGEWEYKYVLSSSINGKISFHEFWGTNQQVNTGDVVFSILPLDKNELVGKLVIPSQNAGKVILGQKVLVKLDNFPYQQYGMLIGEVKNISASPNSEGNYFVYIALSNGTKTSYNKTLPFDQELIGNAEIITENLSIAQRILYKFKDVFKY</sequence>
<dbReference type="OrthoDB" id="7057889at2"/>
<dbReference type="GO" id="GO:0016020">
    <property type="term" value="C:membrane"/>
    <property type="evidence" value="ECO:0007669"/>
    <property type="project" value="UniProtKB-SubCell"/>
</dbReference>
<dbReference type="KEGG" id="asag:FGM00_19585"/>
<dbReference type="Proteomes" id="UP000310017">
    <property type="component" value="Chromosome"/>
</dbReference>
<dbReference type="Gene3D" id="2.40.30.170">
    <property type="match status" value="1"/>
</dbReference>
<gene>
    <name evidence="6" type="ORF">FGM00_19585</name>
</gene>
<comment type="subcellular location">
    <subcellularLocation>
        <location evidence="1">Membrane</location>
        <topology evidence="1">Single-pass membrane protein</topology>
    </subcellularLocation>
</comment>
<keyword evidence="3 5" id="KW-1133">Transmembrane helix</keyword>
<evidence type="ECO:0000256" key="4">
    <source>
        <dbReference type="ARBA" id="ARBA00023136"/>
    </source>
</evidence>
<dbReference type="AlphaFoldDB" id="A0A5B7SZ44"/>
<keyword evidence="4 5" id="KW-0472">Membrane</keyword>
<dbReference type="RefSeq" id="WP_138854547.1">
    <property type="nucleotide sequence ID" value="NZ_CP040710.1"/>
</dbReference>
<evidence type="ECO:0000256" key="3">
    <source>
        <dbReference type="ARBA" id="ARBA00022989"/>
    </source>
</evidence>
<feature type="transmembrane region" description="Helical" evidence="5">
    <location>
        <begin position="28"/>
        <end position="50"/>
    </location>
</feature>
<keyword evidence="7" id="KW-1185">Reference proteome</keyword>
<dbReference type="EMBL" id="CP040710">
    <property type="protein sequence ID" value="QCX02211.1"/>
    <property type="molecule type" value="Genomic_DNA"/>
</dbReference>
<proteinExistence type="predicted"/>
<dbReference type="PANTHER" id="PTHR30386">
    <property type="entry name" value="MEMBRANE FUSION SUBUNIT OF EMRAB-TOLC MULTIDRUG EFFLUX PUMP"/>
    <property type="match status" value="1"/>
</dbReference>
<keyword evidence="2 5" id="KW-0812">Transmembrane</keyword>
<dbReference type="InterPro" id="IPR050739">
    <property type="entry name" value="MFP"/>
</dbReference>